<organism evidence="1 2">
    <name type="scientific">Rhizobium lusitanum</name>
    <dbReference type="NCBI Taxonomy" id="293958"/>
    <lineage>
        <taxon>Bacteria</taxon>
        <taxon>Pseudomonadati</taxon>
        <taxon>Pseudomonadota</taxon>
        <taxon>Alphaproteobacteria</taxon>
        <taxon>Hyphomicrobiales</taxon>
        <taxon>Rhizobiaceae</taxon>
        <taxon>Rhizobium/Agrobacterium group</taxon>
        <taxon>Rhizobium</taxon>
    </lineage>
</organism>
<gene>
    <name evidence="1" type="ORF">GR212_15955</name>
</gene>
<dbReference type="InterPro" id="IPR020518">
    <property type="entry name" value="Tscrpt_reg_PrtN"/>
</dbReference>
<accession>A0A6L9U6Z5</accession>
<reference evidence="1 2" key="1">
    <citation type="submission" date="2019-12" db="EMBL/GenBank/DDBJ databases">
        <title>Rhizobium genotypes associated with high levels of biological nitrogen fixation by grain legumes in a temperate-maritime cropping system.</title>
        <authorList>
            <person name="Maluk M."/>
            <person name="Francesc Ferrando Molina F."/>
            <person name="Lopez Del Egido L."/>
            <person name="Lafos M."/>
            <person name="Langarica-Fuentes A."/>
            <person name="Gebre Yohannes G."/>
            <person name="Young M.W."/>
            <person name="Martin P."/>
            <person name="Gantlett R."/>
            <person name="Kenicer G."/>
            <person name="Hawes C."/>
            <person name="Begg G.S."/>
            <person name="Quilliam R.S."/>
            <person name="Squire G.R."/>
            <person name="Poole P.S."/>
            <person name="Young P.W."/>
            <person name="Iannetta P.M."/>
            <person name="James E.K."/>
        </authorList>
    </citation>
    <scope>NUCLEOTIDE SEQUENCE [LARGE SCALE GENOMIC DNA]</scope>
    <source>
        <strain evidence="1 2">JHI1118</strain>
    </source>
</reference>
<sequence>MSTPTTLSTQFLLFAQYGGQAVIPVEDVCRDYFSHLTPDKFVRKASAGEIEIPVIRVESSQKSHKGVYLHDLAEYIDRRREAALKEFRQLHR</sequence>
<evidence type="ECO:0000313" key="1">
    <source>
        <dbReference type="EMBL" id="NEI71074.1"/>
    </source>
</evidence>
<evidence type="ECO:0000313" key="2">
    <source>
        <dbReference type="Proteomes" id="UP000483035"/>
    </source>
</evidence>
<name>A0A6L9U6Z5_9HYPH</name>
<dbReference type="GO" id="GO:0006355">
    <property type="term" value="P:regulation of DNA-templated transcription"/>
    <property type="evidence" value="ECO:0007669"/>
    <property type="project" value="InterPro"/>
</dbReference>
<dbReference type="Pfam" id="PF11112">
    <property type="entry name" value="PyocinActivator"/>
    <property type="match status" value="1"/>
</dbReference>
<comment type="caution">
    <text evidence="1">The sequence shown here is derived from an EMBL/GenBank/DDBJ whole genome shotgun (WGS) entry which is preliminary data.</text>
</comment>
<dbReference type="Proteomes" id="UP000483035">
    <property type="component" value="Unassembled WGS sequence"/>
</dbReference>
<protein>
    <submittedName>
        <fullName evidence="1">Pyocin activator protein PrtN</fullName>
    </submittedName>
</protein>
<dbReference type="EMBL" id="WUEY01000006">
    <property type="protein sequence ID" value="NEI71074.1"/>
    <property type="molecule type" value="Genomic_DNA"/>
</dbReference>
<dbReference type="RefSeq" id="WP_163987553.1">
    <property type="nucleotide sequence ID" value="NZ_WUEY01000006.1"/>
</dbReference>
<dbReference type="AlphaFoldDB" id="A0A6L9U6Z5"/>
<proteinExistence type="predicted"/>